<gene>
    <name evidence="2" type="ORF">K504DRAFT_272398</name>
</gene>
<dbReference type="AlphaFoldDB" id="A0A6G1K943"/>
<dbReference type="Proteomes" id="UP000799428">
    <property type="component" value="Unassembled WGS sequence"/>
</dbReference>
<name>A0A6G1K943_9PLEO</name>
<evidence type="ECO:0000256" key="1">
    <source>
        <dbReference type="SAM" id="Phobius"/>
    </source>
</evidence>
<keyword evidence="1" id="KW-0812">Transmembrane</keyword>
<proteinExistence type="predicted"/>
<protein>
    <submittedName>
        <fullName evidence="2">Uncharacterized protein</fullName>
    </submittedName>
</protein>
<keyword evidence="1" id="KW-0472">Membrane</keyword>
<dbReference type="EMBL" id="MU005770">
    <property type="protein sequence ID" value="KAF2709334.1"/>
    <property type="molecule type" value="Genomic_DNA"/>
</dbReference>
<organism evidence="2 3">
    <name type="scientific">Pleomassaria siparia CBS 279.74</name>
    <dbReference type="NCBI Taxonomy" id="1314801"/>
    <lineage>
        <taxon>Eukaryota</taxon>
        <taxon>Fungi</taxon>
        <taxon>Dikarya</taxon>
        <taxon>Ascomycota</taxon>
        <taxon>Pezizomycotina</taxon>
        <taxon>Dothideomycetes</taxon>
        <taxon>Pleosporomycetidae</taxon>
        <taxon>Pleosporales</taxon>
        <taxon>Pleomassariaceae</taxon>
        <taxon>Pleomassaria</taxon>
    </lineage>
</organism>
<evidence type="ECO:0000313" key="2">
    <source>
        <dbReference type="EMBL" id="KAF2709334.1"/>
    </source>
</evidence>
<accession>A0A6G1K943</accession>
<evidence type="ECO:0000313" key="3">
    <source>
        <dbReference type="Proteomes" id="UP000799428"/>
    </source>
</evidence>
<sequence>MYTLHTNTYTLHRYYIHITTTPPTHYTLYEYIHTHHIRGGRTALFISFLQHHARTATIRYSICFRTNHFCHYFLIIISFTLGHSILPLSWRLARCIRRT</sequence>
<feature type="transmembrane region" description="Helical" evidence="1">
    <location>
        <begin position="72"/>
        <end position="93"/>
    </location>
</feature>
<keyword evidence="1" id="KW-1133">Transmembrane helix</keyword>
<reference evidence="2" key="1">
    <citation type="journal article" date="2020" name="Stud. Mycol.">
        <title>101 Dothideomycetes genomes: a test case for predicting lifestyles and emergence of pathogens.</title>
        <authorList>
            <person name="Haridas S."/>
            <person name="Albert R."/>
            <person name="Binder M."/>
            <person name="Bloem J."/>
            <person name="Labutti K."/>
            <person name="Salamov A."/>
            <person name="Andreopoulos B."/>
            <person name="Baker S."/>
            <person name="Barry K."/>
            <person name="Bills G."/>
            <person name="Bluhm B."/>
            <person name="Cannon C."/>
            <person name="Castanera R."/>
            <person name="Culley D."/>
            <person name="Daum C."/>
            <person name="Ezra D."/>
            <person name="Gonzalez J."/>
            <person name="Henrissat B."/>
            <person name="Kuo A."/>
            <person name="Liang C."/>
            <person name="Lipzen A."/>
            <person name="Lutzoni F."/>
            <person name="Magnuson J."/>
            <person name="Mondo S."/>
            <person name="Nolan M."/>
            <person name="Ohm R."/>
            <person name="Pangilinan J."/>
            <person name="Park H.-J."/>
            <person name="Ramirez L."/>
            <person name="Alfaro M."/>
            <person name="Sun H."/>
            <person name="Tritt A."/>
            <person name="Yoshinaga Y."/>
            <person name="Zwiers L.-H."/>
            <person name="Turgeon B."/>
            <person name="Goodwin S."/>
            <person name="Spatafora J."/>
            <person name="Crous P."/>
            <person name="Grigoriev I."/>
        </authorList>
    </citation>
    <scope>NUCLEOTIDE SEQUENCE</scope>
    <source>
        <strain evidence="2">CBS 279.74</strain>
    </source>
</reference>
<keyword evidence="3" id="KW-1185">Reference proteome</keyword>